<protein>
    <recommendedName>
        <fullName evidence="4">Single cache domain-containing protein</fullName>
    </recommendedName>
</protein>
<evidence type="ECO:0008006" key="4">
    <source>
        <dbReference type="Google" id="ProtNLM"/>
    </source>
</evidence>
<reference evidence="2 3" key="1">
    <citation type="journal article" date="2016" name="Nat. Commun.">
        <title>Thousands of microbial genomes shed light on interconnected biogeochemical processes in an aquifer system.</title>
        <authorList>
            <person name="Anantharaman K."/>
            <person name="Brown C.T."/>
            <person name="Hug L.A."/>
            <person name="Sharon I."/>
            <person name="Castelle C.J."/>
            <person name="Probst A.J."/>
            <person name="Thomas B.C."/>
            <person name="Singh A."/>
            <person name="Wilkins M.J."/>
            <person name="Karaoz U."/>
            <person name="Brodie E.L."/>
            <person name="Williams K.H."/>
            <person name="Hubbard S.S."/>
            <person name="Banfield J.F."/>
        </authorList>
    </citation>
    <scope>NUCLEOTIDE SEQUENCE [LARGE SCALE GENOMIC DNA]</scope>
</reference>
<organism evidence="2 3">
    <name type="scientific">Candidatus Yanofskybacteria bacterium RIFCSPHIGHO2_01_FULL_41_21</name>
    <dbReference type="NCBI Taxonomy" id="1802660"/>
    <lineage>
        <taxon>Bacteria</taxon>
        <taxon>Candidatus Yanofskyibacteriota</taxon>
    </lineage>
</organism>
<evidence type="ECO:0000313" key="2">
    <source>
        <dbReference type="EMBL" id="OGM98150.1"/>
    </source>
</evidence>
<evidence type="ECO:0000313" key="3">
    <source>
        <dbReference type="Proteomes" id="UP000178520"/>
    </source>
</evidence>
<evidence type="ECO:0000256" key="1">
    <source>
        <dbReference type="SAM" id="Phobius"/>
    </source>
</evidence>
<name>A0A1F8EBN4_9BACT</name>
<keyword evidence="1" id="KW-0472">Membrane</keyword>
<dbReference type="EMBL" id="MGJA01000003">
    <property type="protein sequence ID" value="OGM98150.1"/>
    <property type="molecule type" value="Genomic_DNA"/>
</dbReference>
<gene>
    <name evidence="2" type="ORF">A2735_00380</name>
</gene>
<feature type="transmembrane region" description="Helical" evidence="1">
    <location>
        <begin position="163"/>
        <end position="184"/>
    </location>
</feature>
<accession>A0A1F8EBN4</accession>
<dbReference type="AlphaFoldDB" id="A0A1F8EBN4"/>
<feature type="transmembrane region" description="Helical" evidence="1">
    <location>
        <begin position="12"/>
        <end position="30"/>
    </location>
</feature>
<comment type="caution">
    <text evidence="2">The sequence shown here is derived from an EMBL/GenBank/DDBJ whole genome shotgun (WGS) entry which is preliminary data.</text>
</comment>
<keyword evidence="1" id="KW-1133">Transmembrane helix</keyword>
<proteinExistence type="predicted"/>
<dbReference type="Proteomes" id="UP000178520">
    <property type="component" value="Unassembled WGS sequence"/>
</dbReference>
<keyword evidence="1" id="KW-0812">Transmembrane</keyword>
<sequence length="194" mass="21438">MKLSMPHIPKLFIPLAFVMAMSMGLVYVVVQQNFRANANDPQIQLVEDLVEQLSAGRTVESINTSAGVDMAQSLSLFLFIYDETGKMVVGTGKLDGQYPTLPDGVLERAKEVGENRITWEPQSGLRFALVIIPFSGDQSGFVAIGRSLREVEQRIDMLGLQVLVVWLIGLLGLFILMVGGKIIFSRYFSSKQIV</sequence>